<evidence type="ECO:0000313" key="2">
    <source>
        <dbReference type="Proteomes" id="UP000178448"/>
    </source>
</evidence>
<dbReference type="STRING" id="1798374.A2Z33_03570"/>
<dbReference type="EMBL" id="MFJD01000004">
    <property type="protein sequence ID" value="OGG04206.1"/>
    <property type="molecule type" value="Genomic_DNA"/>
</dbReference>
<protein>
    <submittedName>
        <fullName evidence="1">Uncharacterized protein</fullName>
    </submittedName>
</protein>
<dbReference type="AlphaFoldDB" id="A0A1F5YVR2"/>
<gene>
    <name evidence="1" type="ORF">A2Z33_03570</name>
</gene>
<accession>A0A1F5YVR2</accession>
<organism evidence="1 2">
    <name type="scientific">Candidatus Gottesmanbacteria bacterium RBG_16_52_11</name>
    <dbReference type="NCBI Taxonomy" id="1798374"/>
    <lineage>
        <taxon>Bacteria</taxon>
        <taxon>Candidatus Gottesmaniibacteriota</taxon>
    </lineage>
</organism>
<dbReference type="Proteomes" id="UP000178448">
    <property type="component" value="Unassembled WGS sequence"/>
</dbReference>
<comment type="caution">
    <text evidence="1">The sequence shown here is derived from an EMBL/GenBank/DDBJ whole genome shotgun (WGS) entry which is preliminary data.</text>
</comment>
<evidence type="ECO:0000313" key="1">
    <source>
        <dbReference type="EMBL" id="OGG04206.1"/>
    </source>
</evidence>
<name>A0A1F5YVR2_9BACT</name>
<proteinExistence type="predicted"/>
<sequence>MELRTGVSFGSLFYSERSSMDEKLETILAKIDASQLSDEDKEAMYDLIAFGLQTTVWPVLMKYLTKEDIDAASKDGKLTVESYTGLIKKAVEGTEALDDVEKAMDQMLVSINAELAKSGIK</sequence>
<reference evidence="1 2" key="1">
    <citation type="journal article" date="2016" name="Nat. Commun.">
        <title>Thousands of microbial genomes shed light on interconnected biogeochemical processes in an aquifer system.</title>
        <authorList>
            <person name="Anantharaman K."/>
            <person name="Brown C.T."/>
            <person name="Hug L.A."/>
            <person name="Sharon I."/>
            <person name="Castelle C.J."/>
            <person name="Probst A.J."/>
            <person name="Thomas B.C."/>
            <person name="Singh A."/>
            <person name="Wilkins M.J."/>
            <person name="Karaoz U."/>
            <person name="Brodie E.L."/>
            <person name="Williams K.H."/>
            <person name="Hubbard S.S."/>
            <person name="Banfield J.F."/>
        </authorList>
    </citation>
    <scope>NUCLEOTIDE SEQUENCE [LARGE SCALE GENOMIC DNA]</scope>
</reference>